<evidence type="ECO:0000313" key="3">
    <source>
        <dbReference type="Proteomes" id="UP000071561"/>
    </source>
</evidence>
<proteinExistence type="predicted"/>
<dbReference type="RefSeq" id="WP_068395467.1">
    <property type="nucleotide sequence ID" value="NZ_CP014504.1"/>
</dbReference>
<feature type="signal peptide" evidence="1">
    <location>
        <begin position="1"/>
        <end position="21"/>
    </location>
</feature>
<gene>
    <name evidence="2" type="ORF">AY601_0282</name>
</gene>
<accession>A0A127V7R5</accession>
<keyword evidence="3" id="KW-1185">Reference proteome</keyword>
<dbReference type="Proteomes" id="UP000071561">
    <property type="component" value="Chromosome"/>
</dbReference>
<feature type="chain" id="PRO_5007280164" evidence="1">
    <location>
        <begin position="22"/>
        <end position="173"/>
    </location>
</feature>
<name>A0A127V7R5_9SPHI</name>
<sequence precursor="true">MKITKLFFLSIIILISVQTNAQNKKLKARITTPEDQIYTSMLSGIMTEGTFNFDALPPEKQSVLFSIIVYIDGLGKVSKVEFTNPSNRADSLIRYEKVSNEIKKDKKKIFNQYKNSIYVLPILITKGGNYSMLITPEFLKDFEKLIPSKDYFERTKSLNILRTHSVTLGDIQY</sequence>
<dbReference type="AlphaFoldDB" id="A0A127V7R5"/>
<protein>
    <submittedName>
        <fullName evidence="2">Uncharacterized protein</fullName>
    </submittedName>
</protein>
<reference evidence="2 3" key="1">
    <citation type="submission" date="2016-03" db="EMBL/GenBank/DDBJ databases">
        <title>Complete genome sequence of Pedobacter cryoconitis PAMC 27485.</title>
        <authorList>
            <person name="Lee J."/>
            <person name="Kim O.-S."/>
        </authorList>
    </citation>
    <scope>NUCLEOTIDE SEQUENCE [LARGE SCALE GENOMIC DNA]</scope>
    <source>
        <strain evidence="2 3">PAMC 27485</strain>
    </source>
</reference>
<dbReference type="EMBL" id="CP014504">
    <property type="protein sequence ID" value="AMP97249.1"/>
    <property type="molecule type" value="Genomic_DNA"/>
</dbReference>
<organism evidence="2 3">
    <name type="scientific">Pedobacter cryoconitis</name>
    <dbReference type="NCBI Taxonomy" id="188932"/>
    <lineage>
        <taxon>Bacteria</taxon>
        <taxon>Pseudomonadati</taxon>
        <taxon>Bacteroidota</taxon>
        <taxon>Sphingobacteriia</taxon>
        <taxon>Sphingobacteriales</taxon>
        <taxon>Sphingobacteriaceae</taxon>
        <taxon>Pedobacter</taxon>
    </lineage>
</organism>
<dbReference type="PATRIC" id="fig|188932.3.peg.286"/>
<dbReference type="OrthoDB" id="762219at2"/>
<evidence type="ECO:0000256" key="1">
    <source>
        <dbReference type="SAM" id="SignalP"/>
    </source>
</evidence>
<evidence type="ECO:0000313" key="2">
    <source>
        <dbReference type="EMBL" id="AMP97249.1"/>
    </source>
</evidence>
<keyword evidence="1" id="KW-0732">Signal</keyword>
<dbReference type="KEGG" id="pcm:AY601_0282"/>